<evidence type="ECO:0000313" key="2">
    <source>
        <dbReference type="Proteomes" id="UP001609175"/>
    </source>
</evidence>
<reference evidence="1 2" key="1">
    <citation type="submission" date="2024-10" db="EMBL/GenBank/DDBJ databases">
        <authorList>
            <person name="Riesco R."/>
        </authorList>
    </citation>
    <scope>NUCLEOTIDE SEQUENCE [LARGE SCALE GENOMIC DNA]</scope>
    <source>
        <strain evidence="1 2">NCIMB 15449</strain>
    </source>
</reference>
<accession>A0ABW7JUS5</accession>
<dbReference type="RefSeq" id="WP_395118211.1">
    <property type="nucleotide sequence ID" value="NZ_JBIMSO010000130.1"/>
</dbReference>
<comment type="caution">
    <text evidence="1">The sequence shown here is derived from an EMBL/GenBank/DDBJ whole genome shotgun (WGS) entry which is preliminary data.</text>
</comment>
<organism evidence="1 2">
    <name type="scientific">Antrihabitans spumae</name>
    <dbReference type="NCBI Taxonomy" id="3373370"/>
    <lineage>
        <taxon>Bacteria</taxon>
        <taxon>Bacillati</taxon>
        <taxon>Actinomycetota</taxon>
        <taxon>Actinomycetes</taxon>
        <taxon>Mycobacteriales</taxon>
        <taxon>Nocardiaceae</taxon>
        <taxon>Antrihabitans</taxon>
    </lineage>
</organism>
<dbReference type="EMBL" id="JBIMSO010000130">
    <property type="protein sequence ID" value="MFH5211599.1"/>
    <property type="molecule type" value="Genomic_DNA"/>
</dbReference>
<dbReference type="Proteomes" id="UP001609175">
    <property type="component" value="Unassembled WGS sequence"/>
</dbReference>
<gene>
    <name evidence="1" type="ORF">ACHIPZ_25855</name>
</gene>
<sequence length="65" mass="6240">MRRAIEVGAPKGRLAFVGIALTAAGSGVGDWAGIGAVAALTTAGTATALATVATRGHGGNTPRHS</sequence>
<proteinExistence type="predicted"/>
<evidence type="ECO:0000313" key="1">
    <source>
        <dbReference type="EMBL" id="MFH5211599.1"/>
    </source>
</evidence>
<protein>
    <submittedName>
        <fullName evidence="1">Uncharacterized protein</fullName>
    </submittedName>
</protein>
<name>A0ABW7JUS5_9NOCA</name>